<dbReference type="InterPro" id="IPR045372">
    <property type="entry name" value="YidB"/>
</dbReference>
<dbReference type="InterPro" id="IPR027405">
    <property type="entry name" value="YidB-like"/>
</dbReference>
<organism evidence="2">
    <name type="scientific">Methylobacterium bullatum</name>
    <dbReference type="NCBI Taxonomy" id="570505"/>
    <lineage>
        <taxon>Bacteria</taxon>
        <taxon>Pseudomonadati</taxon>
        <taxon>Pseudomonadota</taxon>
        <taxon>Alphaproteobacteria</taxon>
        <taxon>Hyphomicrobiales</taxon>
        <taxon>Methylobacteriaceae</taxon>
        <taxon>Methylobacterium</taxon>
    </lineage>
</organism>
<sequence>MGLLDQVIGGVLGNVLGGGRGSDHQQGGGSGGGALGGSLSPIVQALLMLLLQKGGGGLSDILGGGRGGQPEMEQGRRGPPEPYDDGDQGGFNQDPYNEGRDRGGYGGGSRGSSPEGDFSDLSGMLDGPGGGQGYQGSRDQGHFSGAGPYSRLDQEQGDDLGGFDGLIDRLQRGGLGDAIGSWIGHGQNQPVEPNRLADALGSDTVNTLQSRTGLSRDDLLSQLAQALPGVIDGLTPQGRKPDPEERRGW</sequence>
<dbReference type="Pfam" id="PF20159">
    <property type="entry name" value="YidB"/>
    <property type="match status" value="1"/>
</dbReference>
<name>A0A679JP70_9HYPH</name>
<dbReference type="EMBL" id="LR743504">
    <property type="protein sequence ID" value="CAA2107981.1"/>
    <property type="molecule type" value="Genomic_DNA"/>
</dbReference>
<dbReference type="Gene3D" id="1.10.10.690">
    <property type="entry name" value="YidB-like"/>
    <property type="match status" value="1"/>
</dbReference>
<dbReference type="SUPFAM" id="SSF140804">
    <property type="entry name" value="YidB-like"/>
    <property type="match status" value="1"/>
</dbReference>
<evidence type="ECO:0000313" key="2">
    <source>
        <dbReference type="EMBL" id="CAA2107981.1"/>
    </source>
</evidence>
<gene>
    <name evidence="2" type="ORF">MBUL_04434</name>
</gene>
<accession>A0A679JP70</accession>
<feature type="region of interest" description="Disordered" evidence="1">
    <location>
        <begin position="60"/>
        <end position="160"/>
    </location>
</feature>
<protein>
    <recommendedName>
        <fullName evidence="3">DUF937 domain-containing protein</fullName>
    </recommendedName>
</protein>
<evidence type="ECO:0008006" key="3">
    <source>
        <dbReference type="Google" id="ProtNLM"/>
    </source>
</evidence>
<proteinExistence type="predicted"/>
<dbReference type="AlphaFoldDB" id="A0A679JP70"/>
<reference evidence="2" key="1">
    <citation type="submission" date="2019-12" db="EMBL/GenBank/DDBJ databases">
        <authorList>
            <person name="Cremers G."/>
        </authorList>
    </citation>
    <scope>NUCLEOTIDE SEQUENCE</scope>
    <source>
        <strain evidence="2">Mbul1</strain>
    </source>
</reference>
<evidence type="ECO:0000256" key="1">
    <source>
        <dbReference type="SAM" id="MobiDB-lite"/>
    </source>
</evidence>